<name>A0A151LMD4_9APIC</name>
<dbReference type="GO" id="GO:0051213">
    <property type="term" value="F:dioxygenase activity"/>
    <property type="evidence" value="ECO:0007669"/>
    <property type="project" value="UniProtKB-KW"/>
</dbReference>
<comment type="caution">
    <text evidence="3">The sequence shown here is derived from an EMBL/GenBank/DDBJ whole genome shotgun (WGS) entry which is preliminary data.</text>
</comment>
<evidence type="ECO:0000256" key="1">
    <source>
        <dbReference type="SAM" id="Phobius"/>
    </source>
</evidence>
<evidence type="ECO:0000259" key="2">
    <source>
        <dbReference type="Pfam" id="PF25342"/>
    </source>
</evidence>
<evidence type="ECO:0000313" key="3">
    <source>
        <dbReference type="EMBL" id="KYO00277.1"/>
    </source>
</evidence>
<dbReference type="VEuPathDB" id="PlasmoDB:PGABG01_0927400"/>
<accession>A0A151LMD4</accession>
<keyword evidence="3" id="KW-0560">Oxidoreductase</keyword>
<dbReference type="KEGG" id="pgab:PGSY75_0930000"/>
<dbReference type="EMBL" id="LVLB01000010">
    <property type="protein sequence ID" value="KYO00277.1"/>
    <property type="molecule type" value="Genomic_DNA"/>
</dbReference>
<protein>
    <submittedName>
        <fullName evidence="3">Putative procollagen lysine 5-dioxygenase</fullName>
    </submittedName>
</protein>
<feature type="transmembrane region" description="Helical" evidence="1">
    <location>
        <begin position="518"/>
        <end position="542"/>
    </location>
</feature>
<dbReference type="AlphaFoldDB" id="A0A151LMD4"/>
<dbReference type="VEuPathDB" id="PlasmoDB:PGSY75_0930000"/>
<keyword evidence="1" id="KW-0472">Membrane</keyword>
<keyword evidence="3" id="KW-0223">Dioxygenase</keyword>
<dbReference type="CDD" id="cd22997">
    <property type="entry name" value="GT_LH"/>
    <property type="match status" value="1"/>
</dbReference>
<dbReference type="RefSeq" id="XP_018642044.1">
    <property type="nucleotide sequence ID" value="XM_018785703.1"/>
</dbReference>
<keyword evidence="1" id="KW-1133">Transmembrane helix</keyword>
<dbReference type="GeneID" id="29776312"/>
<dbReference type="PANTHER" id="PTHR36587">
    <property type="entry name" value="EXPRESSION SITE-ASSOCIATED GENE 3 (ESAG3)-LIKE PROTEIN"/>
    <property type="match status" value="1"/>
</dbReference>
<dbReference type="InterPro" id="IPR057589">
    <property type="entry name" value="GT_PLOD"/>
</dbReference>
<dbReference type="Proteomes" id="UP000076004">
    <property type="component" value="Unassembled WGS sequence"/>
</dbReference>
<dbReference type="Pfam" id="PF25342">
    <property type="entry name" value="GT_PLOD"/>
    <property type="match status" value="1"/>
</dbReference>
<dbReference type="PANTHER" id="PTHR36587:SF2">
    <property type="entry name" value="EXPRESSION SITE-ASSOCIATED GENE 3 (ESAG3)-LIKE PROTEIN"/>
    <property type="match status" value="1"/>
</dbReference>
<keyword evidence="1" id="KW-0812">Transmembrane</keyword>
<sequence>MSKDEKIIIEVLKEKIEKTKLHVLTFATHEQGYFKTLKESCKILNIDLKVLGMGIKWKGFIEKLIKVKEYLKLCNDKDIILFVDGFDTFFVQPANVIIERYLMNYDNFFVCTSEGAYSSNILFLRIIEKMHLVFHNSIFKYNDHMEWDSLHIKEKYKDFNFFHNNLNLLNSGGWISNVFLAKKVLQYIPSFIDNDQVFLTNLYLDCNYLLKLQEKQSLNDTHSKSDLNFNAQNNLKYYNKIIIDNHNIIFHLFRGKRNLMLLDYNDCVNHFPFKPLINMYNIQGDEEIKNNNNINGKNEYLHEQNSQNVYLHEQNSQNEYLDEQNSQIQYLHEQNSQMNSQNNEINWKNCIYHFFMKTFFGKKDNQNNDGALKKIEIVKENNTDRNEWKKKKTILDNVYMGNTIRKIGQIENTFNYSIIDMHTHTSPCILHMHCLRNVDNIIHKMGLKNKYTSTWYSRIWYLFYSLKGTLNFNYFSLLFSTTVGFISFFLIYIKYVLQILIYIDNNFRTNKMLCLDKMMFLLNDIEFSCIFTFILSILYWIFYVFNKSILIE</sequence>
<reference evidence="3 4" key="1">
    <citation type="journal article" date="2016" name="Nat. Commun.">
        <title>Genomes of cryptic chimpanzee Plasmodium species reveal key evolutionary events leading to human malaria.</title>
        <authorList>
            <person name="Sundararaman S.A."/>
            <person name="Plenderleith L.J."/>
            <person name="Liu W."/>
            <person name="Loy D.E."/>
            <person name="Learn G.H."/>
            <person name="Li Y."/>
            <person name="Shaw K.S."/>
            <person name="Ayouba A."/>
            <person name="Peeters M."/>
            <person name="Speede S."/>
            <person name="Shaw G.M."/>
            <person name="Bushman F.D."/>
            <person name="Brisson D."/>
            <person name="Rayner J.C."/>
            <person name="Sharp P.M."/>
            <person name="Hahn B.H."/>
        </authorList>
    </citation>
    <scope>NUCLEOTIDE SEQUENCE [LARGE SCALE GENOMIC DNA]</scope>
    <source>
        <strain evidence="3 4">SY75</strain>
    </source>
</reference>
<feature type="domain" description="PLOD1-3-like GT" evidence="2">
    <location>
        <begin position="18"/>
        <end position="106"/>
    </location>
</feature>
<proteinExistence type="predicted"/>
<organism evidence="3 4">
    <name type="scientific">Plasmodium gaboni</name>
    <dbReference type="NCBI Taxonomy" id="647221"/>
    <lineage>
        <taxon>Eukaryota</taxon>
        <taxon>Sar</taxon>
        <taxon>Alveolata</taxon>
        <taxon>Apicomplexa</taxon>
        <taxon>Aconoidasida</taxon>
        <taxon>Haemosporida</taxon>
        <taxon>Plasmodiidae</taxon>
        <taxon>Plasmodium</taxon>
        <taxon>Plasmodium (Laverania)</taxon>
    </lineage>
</organism>
<gene>
    <name evidence="3" type="ORF">PGSY75_0930000</name>
</gene>
<feature type="transmembrane region" description="Helical" evidence="1">
    <location>
        <begin position="474"/>
        <end position="497"/>
    </location>
</feature>
<evidence type="ECO:0000313" key="4">
    <source>
        <dbReference type="Proteomes" id="UP000076004"/>
    </source>
</evidence>